<sequence length="385" mass="43255">MVSDDDLPSCTRKFLQPLVYRAVLLSCLRAAHHGLPDSRAQLARGPTIEHVEEVREHGRLNRTLNCLQIKGNVFAVHEPQRRRGDALALEHVQLLKRRYLGKQLLDLLGADIRRGVENAELALRSLEERHELAPFPLACKAVFIDELGAEVLEPGELDAVKSFVTFTHSDTTVHMRHDPGPSMSLRFPPEILVSILCYLDLRDIASAARVNKLFHSYTKIQTVQYHIATQAALLADNPSSKLDVSTKFGLLKNREEGWAGLSFDWCRTVKVEHEASSYLDLTGGVYVLGNGIENSIHYFRLPSTKDDPVQWSRIDMDHTITNFGLSLDEHDLIAIITSKQHPLQAEVNIYEIHLRQFSTGKPHPLAQLPVLFVQDSPDALGRIAI</sequence>
<accession>A0A9P7KA08</accession>
<dbReference type="Proteomes" id="UP000775547">
    <property type="component" value="Unassembled WGS sequence"/>
</dbReference>
<dbReference type="EMBL" id="JABCKV010000799">
    <property type="protein sequence ID" value="KAG5640366.1"/>
    <property type="molecule type" value="Genomic_DNA"/>
</dbReference>
<reference evidence="2" key="1">
    <citation type="submission" date="2020-07" db="EMBL/GenBank/DDBJ databases">
        <authorList>
            <person name="Nieuwenhuis M."/>
            <person name="Van De Peppel L.J.J."/>
        </authorList>
    </citation>
    <scope>NUCLEOTIDE SEQUENCE</scope>
    <source>
        <strain evidence="2">AP01</strain>
        <tissue evidence="2">Mycelium</tissue>
    </source>
</reference>
<keyword evidence="3" id="KW-1185">Reference proteome</keyword>
<dbReference type="CDD" id="cd09917">
    <property type="entry name" value="F-box_SF"/>
    <property type="match status" value="1"/>
</dbReference>
<comment type="caution">
    <text evidence="2">The sequence shown here is derived from an EMBL/GenBank/DDBJ whole genome shotgun (WGS) entry which is preliminary data.</text>
</comment>
<reference evidence="2" key="2">
    <citation type="submission" date="2021-10" db="EMBL/GenBank/DDBJ databases">
        <title>Phylogenomics reveals ancestral predisposition of the termite-cultivated fungus Termitomyces towards a domesticated lifestyle.</title>
        <authorList>
            <person name="Auxier B."/>
            <person name="Grum-Grzhimaylo A."/>
            <person name="Cardenas M.E."/>
            <person name="Lodge J.D."/>
            <person name="Laessoe T."/>
            <person name="Pedersen O."/>
            <person name="Smith M.E."/>
            <person name="Kuyper T.W."/>
            <person name="Franco-Molano E.A."/>
            <person name="Baroni T.J."/>
            <person name="Aanen D.K."/>
        </authorList>
    </citation>
    <scope>NUCLEOTIDE SEQUENCE</scope>
    <source>
        <strain evidence="2">AP01</strain>
        <tissue evidence="2">Mycelium</tissue>
    </source>
</reference>
<gene>
    <name evidence="2" type="ORF">DXG03_009030</name>
</gene>
<evidence type="ECO:0000313" key="2">
    <source>
        <dbReference type="EMBL" id="KAG5640366.1"/>
    </source>
</evidence>
<proteinExistence type="predicted"/>
<evidence type="ECO:0000313" key="3">
    <source>
        <dbReference type="Proteomes" id="UP000775547"/>
    </source>
</evidence>
<name>A0A9P7KA08_9AGAR</name>
<dbReference type="InterPro" id="IPR036047">
    <property type="entry name" value="F-box-like_dom_sf"/>
</dbReference>
<dbReference type="OrthoDB" id="2751409at2759"/>
<dbReference type="Gene3D" id="1.20.1280.50">
    <property type="match status" value="1"/>
</dbReference>
<dbReference type="InterPro" id="IPR001810">
    <property type="entry name" value="F-box_dom"/>
</dbReference>
<feature type="domain" description="F-box" evidence="1">
    <location>
        <begin position="188"/>
        <end position="217"/>
    </location>
</feature>
<organism evidence="2 3">
    <name type="scientific">Asterophora parasitica</name>
    <dbReference type="NCBI Taxonomy" id="117018"/>
    <lineage>
        <taxon>Eukaryota</taxon>
        <taxon>Fungi</taxon>
        <taxon>Dikarya</taxon>
        <taxon>Basidiomycota</taxon>
        <taxon>Agaricomycotina</taxon>
        <taxon>Agaricomycetes</taxon>
        <taxon>Agaricomycetidae</taxon>
        <taxon>Agaricales</taxon>
        <taxon>Tricholomatineae</taxon>
        <taxon>Lyophyllaceae</taxon>
        <taxon>Asterophora</taxon>
    </lineage>
</organism>
<feature type="non-terminal residue" evidence="2">
    <location>
        <position position="385"/>
    </location>
</feature>
<evidence type="ECO:0000259" key="1">
    <source>
        <dbReference type="Pfam" id="PF12937"/>
    </source>
</evidence>
<dbReference type="Pfam" id="PF12937">
    <property type="entry name" value="F-box-like"/>
    <property type="match status" value="1"/>
</dbReference>
<dbReference type="SUPFAM" id="SSF81383">
    <property type="entry name" value="F-box domain"/>
    <property type="match status" value="1"/>
</dbReference>
<dbReference type="AlphaFoldDB" id="A0A9P7KA08"/>
<protein>
    <recommendedName>
        <fullName evidence="1">F-box domain-containing protein</fullName>
    </recommendedName>
</protein>